<protein>
    <submittedName>
        <fullName evidence="3">Uncharacterized protein</fullName>
    </submittedName>
</protein>
<dbReference type="Proteomes" id="UP000199400">
    <property type="component" value="Unassembled WGS sequence"/>
</dbReference>
<keyword evidence="2" id="KW-0732">Signal</keyword>
<dbReference type="EMBL" id="FOMX01000002">
    <property type="protein sequence ID" value="SFD49404.1"/>
    <property type="molecule type" value="Genomic_DNA"/>
</dbReference>
<reference evidence="4" key="1">
    <citation type="submission" date="2016-10" db="EMBL/GenBank/DDBJ databases">
        <authorList>
            <person name="Varghese N."/>
            <person name="Submissions S."/>
        </authorList>
    </citation>
    <scope>NUCLEOTIDE SEQUENCE [LARGE SCALE GENOMIC DNA]</scope>
    <source>
        <strain evidence="4">ATCC 25963</strain>
    </source>
</reference>
<feature type="compositionally biased region" description="Low complexity" evidence="1">
    <location>
        <begin position="44"/>
        <end position="61"/>
    </location>
</feature>
<evidence type="ECO:0000256" key="1">
    <source>
        <dbReference type="SAM" id="MobiDB-lite"/>
    </source>
</evidence>
<accession>A0A1I1SSH4</accession>
<sequence length="203" mass="21167">MSMRPRHSLSAPKLLGLSLALAGASALSYSVAAAQKEPGKREAPASPSGPSQSGAKLTAAPAAPPPSTTLPPKVVANDLRDLLVTFKDAGALKLRSSFNSSQLGTKFASDVLEIEGSGGVTVSERNKWSFSPPTFKVSIAMNAEARAALDLCLRLVTAPANGRALTLEFMRLNSPAVDAYSLSSTVLDVIRPLEMGFINCSLE</sequence>
<keyword evidence="4" id="KW-1185">Reference proteome</keyword>
<dbReference type="AlphaFoldDB" id="A0A1I1SSH4"/>
<evidence type="ECO:0000256" key="2">
    <source>
        <dbReference type="SAM" id="SignalP"/>
    </source>
</evidence>
<feature type="region of interest" description="Disordered" evidence="1">
    <location>
        <begin position="32"/>
        <end position="73"/>
    </location>
</feature>
<evidence type="ECO:0000313" key="3">
    <source>
        <dbReference type="EMBL" id="SFD49404.1"/>
    </source>
</evidence>
<evidence type="ECO:0000313" key="4">
    <source>
        <dbReference type="Proteomes" id="UP000199400"/>
    </source>
</evidence>
<organism evidence="3 4">
    <name type="scientific">Nannocystis exedens</name>
    <dbReference type="NCBI Taxonomy" id="54"/>
    <lineage>
        <taxon>Bacteria</taxon>
        <taxon>Pseudomonadati</taxon>
        <taxon>Myxococcota</taxon>
        <taxon>Polyangia</taxon>
        <taxon>Nannocystales</taxon>
        <taxon>Nannocystaceae</taxon>
        <taxon>Nannocystis</taxon>
    </lineage>
</organism>
<name>A0A1I1SSH4_9BACT</name>
<feature type="chain" id="PRO_5011606358" evidence="2">
    <location>
        <begin position="34"/>
        <end position="203"/>
    </location>
</feature>
<proteinExistence type="predicted"/>
<gene>
    <name evidence="3" type="ORF">SAMN02745121_00238</name>
</gene>
<feature type="signal peptide" evidence="2">
    <location>
        <begin position="1"/>
        <end position="33"/>
    </location>
</feature>